<dbReference type="Pfam" id="PF17906">
    <property type="entry name" value="HTH_48"/>
    <property type="match status" value="1"/>
</dbReference>
<dbReference type="InterPro" id="IPR010629">
    <property type="entry name" value="Ins_allergen"/>
</dbReference>
<feature type="non-terminal residue" evidence="2">
    <location>
        <position position="1"/>
    </location>
</feature>
<dbReference type="InterPro" id="IPR041426">
    <property type="entry name" value="Mos1_HTH"/>
</dbReference>
<feature type="domain" description="Mos1 transposase HTH" evidence="1">
    <location>
        <begin position="14"/>
        <end position="63"/>
    </location>
</feature>
<dbReference type="PANTHER" id="PTHR21163">
    <property type="entry name" value="PROTEIN G12"/>
    <property type="match status" value="1"/>
</dbReference>
<protein>
    <submittedName>
        <fullName evidence="2">G12 protein</fullName>
    </submittedName>
</protein>
<dbReference type="Proteomes" id="UP000668214">
    <property type="component" value="Unassembled WGS sequence"/>
</dbReference>
<evidence type="ECO:0000259" key="1">
    <source>
        <dbReference type="Pfam" id="PF17906"/>
    </source>
</evidence>
<organism evidence="2 3">
    <name type="scientific">Pseudoatta argentina</name>
    <dbReference type="NCBI Taxonomy" id="621737"/>
    <lineage>
        <taxon>Eukaryota</taxon>
        <taxon>Metazoa</taxon>
        <taxon>Ecdysozoa</taxon>
        <taxon>Arthropoda</taxon>
        <taxon>Hexapoda</taxon>
        <taxon>Insecta</taxon>
        <taxon>Pterygota</taxon>
        <taxon>Neoptera</taxon>
        <taxon>Endopterygota</taxon>
        <taxon>Hymenoptera</taxon>
        <taxon>Apocrita</taxon>
        <taxon>Aculeata</taxon>
        <taxon>Formicoidea</taxon>
        <taxon>Formicidae</taxon>
        <taxon>Myrmicinae</taxon>
        <taxon>Pseudoatta</taxon>
    </lineage>
</organism>
<dbReference type="EMBL" id="JAANIA010000305">
    <property type="protein sequence ID" value="KAG5325020.1"/>
    <property type="molecule type" value="Genomic_DNA"/>
</dbReference>
<gene>
    <name evidence="2" type="ORF">G6Z78_0002017</name>
</gene>
<reference evidence="2" key="1">
    <citation type="submission" date="2020-02" db="EMBL/GenBank/DDBJ databases">
        <title>Relaxed selection underlies rapid genomic changes in the transitions from sociality to social parasitism in ants.</title>
        <authorList>
            <person name="Bi X."/>
        </authorList>
    </citation>
    <scope>NUCLEOTIDE SEQUENCE</scope>
    <source>
        <strain evidence="2">BGI-DK2014c</strain>
        <tissue evidence="2">Whole body</tissue>
    </source>
</reference>
<sequence length="290" mass="33484">LYNSLNMSKFVPDKVFLRGVLLHYFNMNKSAAEAHRILVDVYSEHALAEQTCRKWFARFKAGDFDLDDKERPGQPKMKFALALLALVATASAYELPNFGRGNLHKDIQEFIDLVPIEKVIQITLQYFTEDEDFQRMIKYFRSEGFKQLVKDVEALPEIKVFMDYIHNAGIDIYKIVNELNSALKLPPLTPPSYFIGTYITGGINGYIQDILAILPQQQLRILYEKKLTTSKEFADLVAQLKSDNFQQIVNQVYTHPKFQELLEHARTEGIDLIAIKELLESLWGLRIPTY</sequence>
<evidence type="ECO:0000313" key="2">
    <source>
        <dbReference type="EMBL" id="KAG5325020.1"/>
    </source>
</evidence>
<comment type="caution">
    <text evidence="2">The sequence shown here is derived from an EMBL/GenBank/DDBJ whole genome shotgun (WGS) entry which is preliminary data.</text>
</comment>
<feature type="non-terminal residue" evidence="2">
    <location>
        <position position="290"/>
    </location>
</feature>
<accession>A0A836FDB6</accession>
<name>A0A836FDB6_9HYME</name>
<dbReference type="Gene3D" id="1.10.10.1450">
    <property type="match status" value="1"/>
</dbReference>
<dbReference type="Pfam" id="PF06757">
    <property type="entry name" value="Ins_allergen_rp"/>
    <property type="match status" value="1"/>
</dbReference>
<keyword evidence="3" id="KW-1185">Reference proteome</keyword>
<dbReference type="PANTHER" id="PTHR21163:SF1">
    <property type="entry name" value="PROTEIN G12"/>
    <property type="match status" value="1"/>
</dbReference>
<proteinExistence type="predicted"/>
<evidence type="ECO:0000313" key="3">
    <source>
        <dbReference type="Proteomes" id="UP000668214"/>
    </source>
</evidence>
<dbReference type="AlphaFoldDB" id="A0A836FDB6"/>